<evidence type="ECO:0000313" key="1">
    <source>
        <dbReference type="EMBL" id="CAB5001586.1"/>
    </source>
</evidence>
<accession>A0A6J7P853</accession>
<name>A0A6J7P853_9ZZZZ</name>
<gene>
    <name evidence="1" type="ORF">UFOPK3954_01770</name>
</gene>
<protein>
    <submittedName>
        <fullName evidence="1">Unannotated protein</fullName>
    </submittedName>
</protein>
<organism evidence="1">
    <name type="scientific">freshwater metagenome</name>
    <dbReference type="NCBI Taxonomy" id="449393"/>
    <lineage>
        <taxon>unclassified sequences</taxon>
        <taxon>metagenomes</taxon>
        <taxon>ecological metagenomes</taxon>
    </lineage>
</organism>
<dbReference type="AlphaFoldDB" id="A0A6J7P853"/>
<proteinExistence type="predicted"/>
<sequence>MVEQLTEVCADLWVRREETDVLVDPGRPGVVVAGTDVRVPVETVVVVPDH</sequence>
<reference evidence="1" key="1">
    <citation type="submission" date="2020-05" db="EMBL/GenBank/DDBJ databases">
        <authorList>
            <person name="Chiriac C."/>
            <person name="Salcher M."/>
            <person name="Ghai R."/>
            <person name="Kavagutti S V."/>
        </authorList>
    </citation>
    <scope>NUCLEOTIDE SEQUENCE</scope>
</reference>
<dbReference type="EMBL" id="CAFBON010000211">
    <property type="protein sequence ID" value="CAB5001586.1"/>
    <property type="molecule type" value="Genomic_DNA"/>
</dbReference>